<dbReference type="InterPro" id="IPR020726">
    <property type="entry name" value="Bcl2_BH2_motif_CS"/>
</dbReference>
<comment type="similarity">
    <text evidence="1">Belongs to the Bcl-2 family.</text>
</comment>
<proteinExistence type="inferred from homology"/>
<sequence length="435" mass="47952">MSPGSRSWRSWYGSAAAALAFALLAWALRSSGSYPICHNDEVNWVSIAHQLDAGVHWPVSGPAFIHTVRALSEQLQFSHTQSISMVGIGGVFVSMLLLLWGYRKLALAGSAAILAGLALSSYFWAPLMESRPQQWGQMLVFLGVICAWLWLHRQGGWAFFLIVPCIAVTHILSHAILVFLCGMLVIADFLEKRPLTWRHFSLLLVVVASMGVYAWPHGPYAAMLADLEQVQMQRLLQAGPYLAALPLVAGMALMGVQRKWHWRPSWTEAVATGLERRRTATGLGLLCIVFTALAIQAYLLPAQAWLPYGGSMLRFLAFQLGNVMFAVFFVVGIYGLIDGLHAKRYNPLMGRLLIWVLIAFATLALLSIAASWWLLDTNWFLRVLNYGIFFAAIVTAIGIANATKTWPRVAMYTLLGVGMVASILAVVRPPQLLGC</sequence>
<feature type="transmembrane region" description="Helical" evidence="2">
    <location>
        <begin position="157"/>
        <end position="187"/>
    </location>
</feature>
<protein>
    <submittedName>
        <fullName evidence="3">Uncharacterized protein</fullName>
    </submittedName>
</protein>
<evidence type="ECO:0000313" key="3">
    <source>
        <dbReference type="EMBL" id="MBB6576285.1"/>
    </source>
</evidence>
<feature type="transmembrane region" description="Helical" evidence="2">
    <location>
        <begin position="320"/>
        <end position="340"/>
    </location>
</feature>
<accession>A0ABR6RAV6</accession>
<feature type="transmembrane region" description="Helical" evidence="2">
    <location>
        <begin position="409"/>
        <end position="427"/>
    </location>
</feature>
<dbReference type="Proteomes" id="UP000562492">
    <property type="component" value="Unassembled WGS sequence"/>
</dbReference>
<organism evidence="3 4">
    <name type="scientific">Comamonas odontotermitis</name>
    <dbReference type="NCBI Taxonomy" id="379895"/>
    <lineage>
        <taxon>Bacteria</taxon>
        <taxon>Pseudomonadati</taxon>
        <taxon>Pseudomonadota</taxon>
        <taxon>Betaproteobacteria</taxon>
        <taxon>Burkholderiales</taxon>
        <taxon>Comamonadaceae</taxon>
        <taxon>Comamonas</taxon>
    </lineage>
</organism>
<reference evidence="3 4" key="1">
    <citation type="submission" date="2020-08" db="EMBL/GenBank/DDBJ databases">
        <title>Functional genomics of gut bacteria from endangered species of beetles.</title>
        <authorList>
            <person name="Carlos-Shanley C."/>
        </authorList>
    </citation>
    <scope>NUCLEOTIDE SEQUENCE [LARGE SCALE GENOMIC DNA]</scope>
    <source>
        <strain evidence="3 4">S00124</strain>
    </source>
</reference>
<feature type="transmembrane region" description="Helical" evidence="2">
    <location>
        <begin position="199"/>
        <end position="218"/>
    </location>
</feature>
<comment type="caution">
    <text evidence="3">The sequence shown here is derived from an EMBL/GenBank/DDBJ whole genome shotgun (WGS) entry which is preliminary data.</text>
</comment>
<dbReference type="RefSeq" id="WP_184704576.1">
    <property type="nucleotide sequence ID" value="NZ_JACHKZ010000001.1"/>
</dbReference>
<keyword evidence="2" id="KW-0472">Membrane</keyword>
<feature type="transmembrane region" description="Helical" evidence="2">
    <location>
        <begin position="108"/>
        <end position="128"/>
    </location>
</feature>
<evidence type="ECO:0000256" key="1">
    <source>
        <dbReference type="ARBA" id="ARBA00009458"/>
    </source>
</evidence>
<feature type="transmembrane region" description="Helical" evidence="2">
    <location>
        <begin position="83"/>
        <end position="102"/>
    </location>
</feature>
<keyword evidence="2" id="KW-0812">Transmembrane</keyword>
<gene>
    <name evidence="3" type="ORF">HNP33_000333</name>
</gene>
<feature type="transmembrane region" description="Helical" evidence="2">
    <location>
        <begin position="283"/>
        <end position="300"/>
    </location>
</feature>
<keyword evidence="4" id="KW-1185">Reference proteome</keyword>
<keyword evidence="2" id="KW-1133">Transmembrane helix</keyword>
<feature type="transmembrane region" description="Helical" evidence="2">
    <location>
        <begin position="379"/>
        <end position="402"/>
    </location>
</feature>
<feature type="transmembrane region" description="Helical" evidence="2">
    <location>
        <begin position="135"/>
        <end position="151"/>
    </location>
</feature>
<dbReference type="PROSITE" id="PS01258">
    <property type="entry name" value="BH2"/>
    <property type="match status" value="1"/>
</dbReference>
<evidence type="ECO:0000313" key="4">
    <source>
        <dbReference type="Proteomes" id="UP000562492"/>
    </source>
</evidence>
<name>A0ABR6RAV6_9BURK</name>
<dbReference type="EMBL" id="JACHKZ010000001">
    <property type="protein sequence ID" value="MBB6576285.1"/>
    <property type="molecule type" value="Genomic_DNA"/>
</dbReference>
<feature type="transmembrane region" description="Helical" evidence="2">
    <location>
        <begin position="238"/>
        <end position="256"/>
    </location>
</feature>
<evidence type="ECO:0000256" key="2">
    <source>
        <dbReference type="SAM" id="Phobius"/>
    </source>
</evidence>
<feature type="transmembrane region" description="Helical" evidence="2">
    <location>
        <begin position="352"/>
        <end position="373"/>
    </location>
</feature>